<proteinExistence type="predicted"/>
<organism evidence="2 3">
    <name type="scientific">Trichonephila clavipes</name>
    <name type="common">Golden silk orbweaver</name>
    <name type="synonym">Nephila clavipes</name>
    <dbReference type="NCBI Taxonomy" id="2585209"/>
    <lineage>
        <taxon>Eukaryota</taxon>
        <taxon>Metazoa</taxon>
        <taxon>Ecdysozoa</taxon>
        <taxon>Arthropoda</taxon>
        <taxon>Chelicerata</taxon>
        <taxon>Arachnida</taxon>
        <taxon>Araneae</taxon>
        <taxon>Araneomorphae</taxon>
        <taxon>Entelegynae</taxon>
        <taxon>Araneoidea</taxon>
        <taxon>Nephilidae</taxon>
        <taxon>Trichonephila</taxon>
    </lineage>
</organism>
<dbReference type="Proteomes" id="UP000887159">
    <property type="component" value="Unassembled WGS sequence"/>
</dbReference>
<sequence>MWFKLLLPRQHYPLAAMVGKDGKLYFRLVDVGALLGRSKVYKFAKRFDNLAIQGKDVLPAHKPYPIMTQKSKLVTPAVVFNILNAELSSLATSFALSLNAGSALVENPSNLFVESFKTAPVLHVQDSPVPNAILVRLWVQTFIQKVQDMRRMQNGSKPSIQMVYEACLRAQRPERMPTLPERPERMPNPPVEPEIPAEPAQRPERMPNPPVEPERIPIPPAEPERPAEPAQRLERIPTPPVEPERIPISPVELEIPAEPEKPPMDEVIPPLIPRCDKGTQTLSPSFHVQRLDLGKRRMEPPLAPKRLKQEPSEGSNNIILWVPKHHPLMQLGHNGFLIQPTHVNGINK</sequence>
<comment type="caution">
    <text evidence="2">The sequence shown here is derived from an EMBL/GenBank/DDBJ whole genome shotgun (WGS) entry which is preliminary data.</text>
</comment>
<dbReference type="AlphaFoldDB" id="A0A8X6UYF5"/>
<evidence type="ECO:0000313" key="3">
    <source>
        <dbReference type="Proteomes" id="UP000887159"/>
    </source>
</evidence>
<feature type="compositionally biased region" description="Basic and acidic residues" evidence="1">
    <location>
        <begin position="222"/>
        <end position="235"/>
    </location>
</feature>
<dbReference type="EMBL" id="BMAU01021010">
    <property type="protein sequence ID" value="GFX86474.1"/>
    <property type="molecule type" value="Genomic_DNA"/>
</dbReference>
<feature type="compositionally biased region" description="Pro residues" evidence="1">
    <location>
        <begin position="206"/>
        <end position="221"/>
    </location>
</feature>
<name>A0A8X6UYF5_TRICX</name>
<evidence type="ECO:0000313" key="2">
    <source>
        <dbReference type="EMBL" id="GFX86474.1"/>
    </source>
</evidence>
<evidence type="ECO:0000256" key="1">
    <source>
        <dbReference type="SAM" id="MobiDB-lite"/>
    </source>
</evidence>
<keyword evidence="3" id="KW-1185">Reference proteome</keyword>
<accession>A0A8X6UYF5</accession>
<feature type="compositionally biased region" description="Basic and acidic residues" evidence="1">
    <location>
        <begin position="174"/>
        <end position="185"/>
    </location>
</feature>
<reference evidence="2" key="1">
    <citation type="submission" date="2020-08" db="EMBL/GenBank/DDBJ databases">
        <title>Multicomponent nature underlies the extraordinary mechanical properties of spider dragline silk.</title>
        <authorList>
            <person name="Kono N."/>
            <person name="Nakamura H."/>
            <person name="Mori M."/>
            <person name="Yoshida Y."/>
            <person name="Ohtoshi R."/>
            <person name="Malay A.D."/>
            <person name="Moran D.A.P."/>
            <person name="Tomita M."/>
            <person name="Numata K."/>
            <person name="Arakawa K."/>
        </authorList>
    </citation>
    <scope>NUCLEOTIDE SEQUENCE</scope>
</reference>
<gene>
    <name evidence="2" type="primary">NCL1_27094</name>
    <name evidence="2" type="ORF">TNCV_3727431</name>
</gene>
<protein>
    <submittedName>
        <fullName evidence="2">Uncharacterized protein</fullName>
    </submittedName>
</protein>
<feature type="region of interest" description="Disordered" evidence="1">
    <location>
        <begin position="174"/>
        <end position="245"/>
    </location>
</feature>